<evidence type="ECO:0000313" key="8">
    <source>
        <dbReference type="EMBL" id="GHP07401.1"/>
    </source>
</evidence>
<dbReference type="SMART" id="SM01408">
    <property type="entry name" value="ING"/>
    <property type="match status" value="1"/>
</dbReference>
<keyword evidence="5" id="KW-0175">Coiled coil</keyword>
<dbReference type="EMBL" id="BNJQ01000016">
    <property type="protein sequence ID" value="GHP07401.1"/>
    <property type="molecule type" value="Genomic_DNA"/>
</dbReference>
<evidence type="ECO:0000256" key="2">
    <source>
        <dbReference type="ARBA" id="ARBA00023015"/>
    </source>
</evidence>
<evidence type="ECO:0000256" key="5">
    <source>
        <dbReference type="SAM" id="Coils"/>
    </source>
</evidence>
<protein>
    <recommendedName>
        <fullName evidence="7">SGF29 C-terminal domain-containing protein</fullName>
    </recommendedName>
</protein>
<evidence type="ECO:0000256" key="1">
    <source>
        <dbReference type="ARBA" id="ARBA00004123"/>
    </source>
</evidence>
<feature type="compositionally biased region" description="Low complexity" evidence="6">
    <location>
        <begin position="165"/>
        <end position="177"/>
    </location>
</feature>
<keyword evidence="3" id="KW-0804">Transcription</keyword>
<feature type="region of interest" description="Disordered" evidence="6">
    <location>
        <begin position="127"/>
        <end position="186"/>
    </location>
</feature>
<dbReference type="OrthoDB" id="10265994at2759"/>
<keyword evidence="4" id="KW-0539">Nucleus</keyword>
<gene>
    <name evidence="8" type="ORF">PPROV_000614300</name>
</gene>
<sequence>MASLPAFSPALLEAFVDSTQTLPLEIQRVLATVRDLDEKAQRLDAVIEQKTNELVATPPAKPNSPQAKEIAEARAELEKMHLDLVQLSTEKGQLAQRCLDLVDENALRLDAELQRHDHEVAEYRKRAGIPAEVPPPQPAPVVETKAPARGGGGVPTGKRSRGAEHAAAGGHAAAEQPRPSKRARAAPADVAEVGHHVAAHVRDPRDHSVQWILARIQRIHQMPDGGTSLEVVDDEALQAGDEHSTYLVKRDAAVSLPRSNEVKAGYPNHQPGSLVLAVYPGTTVFYRATVVAAARKTKGGAYGEYQLEFDDDTEEGSTEIPKRTVPFRHVVAAPSFMQHANYR</sequence>
<evidence type="ECO:0000256" key="3">
    <source>
        <dbReference type="ARBA" id="ARBA00023163"/>
    </source>
</evidence>
<evidence type="ECO:0000256" key="4">
    <source>
        <dbReference type="ARBA" id="ARBA00023242"/>
    </source>
</evidence>
<dbReference type="Pfam" id="PF07039">
    <property type="entry name" value="SGF29_Tudor"/>
    <property type="match status" value="1"/>
</dbReference>
<evidence type="ECO:0000259" key="7">
    <source>
        <dbReference type="PROSITE" id="PS51518"/>
    </source>
</evidence>
<reference evidence="8" key="1">
    <citation type="submission" date="2020-10" db="EMBL/GenBank/DDBJ databases">
        <title>Unveiling of a novel bifunctional photoreceptor, Dualchrome1, isolated from a cosmopolitan green alga.</title>
        <authorList>
            <person name="Suzuki S."/>
            <person name="Kawachi M."/>
        </authorList>
    </citation>
    <scope>NUCLEOTIDE SEQUENCE</scope>
    <source>
        <strain evidence="8">NIES 2893</strain>
    </source>
</reference>
<feature type="domain" description="SGF29 C-terminal" evidence="7">
    <location>
        <begin position="187"/>
        <end position="339"/>
    </location>
</feature>
<accession>A0A830HPM9</accession>
<dbReference type="InterPro" id="IPR024610">
    <property type="entry name" value="ING_N_histone-binding"/>
</dbReference>
<dbReference type="Gene3D" id="6.10.140.1740">
    <property type="match status" value="1"/>
</dbReference>
<dbReference type="GO" id="GO:0000124">
    <property type="term" value="C:SAGA complex"/>
    <property type="evidence" value="ECO:0007669"/>
    <property type="project" value="InterPro"/>
</dbReference>
<dbReference type="Gene3D" id="2.30.30.140">
    <property type="match status" value="1"/>
</dbReference>
<dbReference type="PROSITE" id="PS51518">
    <property type="entry name" value="SGF29_C"/>
    <property type="match status" value="1"/>
</dbReference>
<keyword evidence="9" id="KW-1185">Reference proteome</keyword>
<proteinExistence type="predicted"/>
<dbReference type="GO" id="GO:0005634">
    <property type="term" value="C:nucleus"/>
    <property type="evidence" value="ECO:0007669"/>
    <property type="project" value="UniProtKB-SubCell"/>
</dbReference>
<comment type="subcellular location">
    <subcellularLocation>
        <location evidence="1">Nucleus</location>
    </subcellularLocation>
</comment>
<dbReference type="AlphaFoldDB" id="A0A830HPM9"/>
<evidence type="ECO:0000256" key="6">
    <source>
        <dbReference type="SAM" id="MobiDB-lite"/>
    </source>
</evidence>
<name>A0A830HPM9_9CHLO</name>
<comment type="caution">
    <text evidence="8">The sequence shown here is derived from an EMBL/GenBank/DDBJ whole genome shotgun (WGS) entry which is preliminary data.</text>
</comment>
<dbReference type="Pfam" id="PF12998">
    <property type="entry name" value="ING"/>
    <property type="match status" value="1"/>
</dbReference>
<dbReference type="PANTHER" id="PTHR21539">
    <property type="entry name" value="SAGA-ASSOCIATED FACTOR 29"/>
    <property type="match status" value="1"/>
</dbReference>
<keyword evidence="2" id="KW-0805">Transcription regulation</keyword>
<evidence type="ECO:0000313" key="9">
    <source>
        <dbReference type="Proteomes" id="UP000660262"/>
    </source>
</evidence>
<organism evidence="8 9">
    <name type="scientific">Pycnococcus provasolii</name>
    <dbReference type="NCBI Taxonomy" id="41880"/>
    <lineage>
        <taxon>Eukaryota</taxon>
        <taxon>Viridiplantae</taxon>
        <taxon>Chlorophyta</taxon>
        <taxon>Pseudoscourfieldiophyceae</taxon>
        <taxon>Pseudoscourfieldiales</taxon>
        <taxon>Pycnococcaceae</taxon>
        <taxon>Pycnococcus</taxon>
    </lineage>
</organism>
<dbReference type="InterPro" id="IPR037802">
    <property type="entry name" value="SGF29"/>
</dbReference>
<dbReference type="InterPro" id="IPR010750">
    <property type="entry name" value="SGF29_tudor-like_dom"/>
</dbReference>
<dbReference type="PANTHER" id="PTHR21539:SF0">
    <property type="entry name" value="SAGA-ASSOCIATED FACTOR 29"/>
    <property type="match status" value="1"/>
</dbReference>
<dbReference type="Proteomes" id="UP000660262">
    <property type="component" value="Unassembled WGS sequence"/>
</dbReference>
<feature type="coiled-coil region" evidence="5">
    <location>
        <begin position="33"/>
        <end position="126"/>
    </location>
</feature>
<dbReference type="FunFam" id="2.30.30.140:FF:000061">
    <property type="entry name" value="SAGA-associated factor 29 isoform X6"/>
    <property type="match status" value="1"/>
</dbReference>
<dbReference type="InterPro" id="IPR047287">
    <property type="entry name" value="Tudor_SGF29_rpt2"/>
</dbReference>
<dbReference type="CDD" id="cd20394">
    <property type="entry name" value="Tudor_SGF29_rpt2"/>
    <property type="match status" value="1"/>
</dbReference>